<evidence type="ECO:0000313" key="3">
    <source>
        <dbReference type="Proteomes" id="UP001287286"/>
    </source>
</evidence>
<evidence type="ECO:0000256" key="1">
    <source>
        <dbReference type="SAM" id="MobiDB-lite"/>
    </source>
</evidence>
<feature type="compositionally biased region" description="Basic and acidic residues" evidence="1">
    <location>
        <begin position="136"/>
        <end position="145"/>
    </location>
</feature>
<evidence type="ECO:0000313" key="2">
    <source>
        <dbReference type="EMBL" id="KAK4069651.1"/>
    </source>
</evidence>
<proteinExistence type="predicted"/>
<feature type="region of interest" description="Disordered" evidence="1">
    <location>
        <begin position="118"/>
        <end position="167"/>
    </location>
</feature>
<name>A0ABR0BDG1_PURLI</name>
<dbReference type="EMBL" id="JAWRVI010000271">
    <property type="protein sequence ID" value="KAK4069651.1"/>
    <property type="molecule type" value="Genomic_DNA"/>
</dbReference>
<sequence length="201" mass="21964">MICGKSDVGQDPLVFSNRSHHGRLERAAETLCVAKRGRRSSRSSRSSLVAGTAFVYGATAPHGQRLTWPVSSRGSVSVLWYRLLLGYWRSDAAIESDEREEIVETRAVSISVPRLRTGRVAATKPMQPRSGRNSHGRPEEAEGRRRTNVLSRSSSTTSHAGRTVQSSVTAQVPVTYLAAETGAFAGELVRMTRREARGWGA</sequence>
<dbReference type="Proteomes" id="UP001287286">
    <property type="component" value="Unassembled WGS sequence"/>
</dbReference>
<organism evidence="2 3">
    <name type="scientific">Purpureocillium lilacinum</name>
    <name type="common">Paecilomyces lilacinus</name>
    <dbReference type="NCBI Taxonomy" id="33203"/>
    <lineage>
        <taxon>Eukaryota</taxon>
        <taxon>Fungi</taxon>
        <taxon>Dikarya</taxon>
        <taxon>Ascomycota</taxon>
        <taxon>Pezizomycotina</taxon>
        <taxon>Sordariomycetes</taxon>
        <taxon>Hypocreomycetidae</taxon>
        <taxon>Hypocreales</taxon>
        <taxon>Ophiocordycipitaceae</taxon>
        <taxon>Purpureocillium</taxon>
    </lineage>
</organism>
<accession>A0ABR0BDG1</accession>
<comment type="caution">
    <text evidence="2">The sequence shown here is derived from an EMBL/GenBank/DDBJ whole genome shotgun (WGS) entry which is preliminary data.</text>
</comment>
<feature type="compositionally biased region" description="Polar residues" evidence="1">
    <location>
        <begin position="148"/>
        <end position="167"/>
    </location>
</feature>
<protein>
    <submittedName>
        <fullName evidence="2">Uncharacterized protein</fullName>
    </submittedName>
</protein>
<reference evidence="2 3" key="1">
    <citation type="journal article" date="2024" name="Microbiol. Resour. Announc.">
        <title>Genome annotations for the ascomycete fungi Trichoderma harzianum, Trichoderma aggressivum, and Purpureocillium lilacinum.</title>
        <authorList>
            <person name="Beijen E.P.W."/>
            <person name="Ohm R.A."/>
        </authorList>
    </citation>
    <scope>NUCLEOTIDE SEQUENCE [LARGE SCALE GENOMIC DNA]</scope>
    <source>
        <strain evidence="2 3">CBS 150709</strain>
    </source>
</reference>
<gene>
    <name evidence="2" type="ORF">Purlil1_13663</name>
</gene>
<keyword evidence="3" id="KW-1185">Reference proteome</keyword>